<evidence type="ECO:0000313" key="1">
    <source>
        <dbReference type="EMBL" id="KAI2667116.1"/>
    </source>
</evidence>
<proteinExistence type="predicted"/>
<protein>
    <submittedName>
        <fullName evidence="1">Rap1 GTPase-GDP dissociation stimulator 1-A</fullName>
    </submittedName>
</protein>
<keyword evidence="2" id="KW-1185">Reference proteome</keyword>
<dbReference type="EMBL" id="JACTAM010000002">
    <property type="protein sequence ID" value="KAI2667116.1"/>
    <property type="molecule type" value="Genomic_DNA"/>
</dbReference>
<sequence length="279" mass="31463">MTTFNRYDSSADGFNCEKFLSFSDKINTIRAQVEFAPVSLQICREITLKLKPTFSAHDILPSCFLKLIFDTVGADILHVRKQRGSGKRTNYRSLLRSSRAAYLNSLLCPSLALCEDCSSYFGNKVSSLRPQYQVSNEEISTSFNPVSLHSVKEVIFTLKPSLCAFDPIHPHYLRQKFDTVDPGLVLLFNKSWLEGVKPSSLSRHLDLESLNQFISPQVQYLSVMVDNCLKFDKQISAVIGSSLFFLCSQSKIKPFLPNRGSVVPVEQTPALYQIGFHFV</sequence>
<comment type="caution">
    <text evidence="1">The sequence shown here is derived from an EMBL/GenBank/DDBJ whole genome shotgun (WGS) entry which is preliminary data.</text>
</comment>
<dbReference type="Proteomes" id="UP000830375">
    <property type="component" value="Unassembled WGS sequence"/>
</dbReference>
<evidence type="ECO:0000313" key="2">
    <source>
        <dbReference type="Proteomes" id="UP000830375"/>
    </source>
</evidence>
<name>A0ABQ8MW82_LABRO</name>
<reference evidence="1 2" key="1">
    <citation type="submission" date="2022-01" db="EMBL/GenBank/DDBJ databases">
        <title>A high-quality chromosome-level genome assembly of rohu carp, Labeo rohita.</title>
        <authorList>
            <person name="Arick M.A. II"/>
            <person name="Hsu C.-Y."/>
            <person name="Magbanua Z."/>
            <person name="Pechanova O."/>
            <person name="Grover C."/>
            <person name="Miller E."/>
            <person name="Thrash A."/>
            <person name="Ezzel L."/>
            <person name="Alam S."/>
            <person name="Benzie J."/>
            <person name="Hamilton M."/>
            <person name="Karsi A."/>
            <person name="Lawrence M.L."/>
            <person name="Peterson D.G."/>
        </authorList>
    </citation>
    <scope>NUCLEOTIDE SEQUENCE [LARGE SCALE GENOMIC DNA]</scope>
    <source>
        <strain evidence="2">BAU-BD-2019</strain>
        <tissue evidence="1">Blood</tissue>
    </source>
</reference>
<gene>
    <name evidence="1" type="ORF">H4Q32_003512</name>
</gene>
<organism evidence="1 2">
    <name type="scientific">Labeo rohita</name>
    <name type="common">Indian major carp</name>
    <name type="synonym">Cyprinus rohita</name>
    <dbReference type="NCBI Taxonomy" id="84645"/>
    <lineage>
        <taxon>Eukaryota</taxon>
        <taxon>Metazoa</taxon>
        <taxon>Chordata</taxon>
        <taxon>Craniata</taxon>
        <taxon>Vertebrata</taxon>
        <taxon>Euteleostomi</taxon>
        <taxon>Actinopterygii</taxon>
        <taxon>Neopterygii</taxon>
        <taxon>Teleostei</taxon>
        <taxon>Ostariophysi</taxon>
        <taxon>Cypriniformes</taxon>
        <taxon>Cyprinidae</taxon>
        <taxon>Labeoninae</taxon>
        <taxon>Labeonini</taxon>
        <taxon>Labeo</taxon>
    </lineage>
</organism>
<accession>A0ABQ8MW82</accession>